<reference evidence="2 3" key="1">
    <citation type="submission" date="2019-02" db="EMBL/GenBank/DDBJ databases">
        <title>The Batch Genome Submission of Acinetobacter spp. strains.</title>
        <authorList>
            <person name="Qin J."/>
            <person name="Hu Y."/>
            <person name="Ye H."/>
            <person name="Wei L."/>
            <person name="Feng Y."/>
            <person name="Zong Z."/>
        </authorList>
    </citation>
    <scope>NUCLEOTIDE SEQUENCE [LARGE SCALE GENOMIC DNA]</scope>
    <source>
        <strain evidence="2 3">WCHAP100012</strain>
    </source>
</reference>
<dbReference type="InterPro" id="IPR025391">
    <property type="entry name" value="DUF4123"/>
</dbReference>
<sequence>MIDNQSLQFLFKTFEKYPLDQIGLNIYAIADAAQDKKFLKVLEHLRQKCLLKEASGEKAKEISPHLIQLPKNFTSLEWEWIESNVAGTTKMTIIITPLTFDYLYKHLRNFLDIEFDGGLEMMLAFWDPAILATLVGHKADKTLYVQGSVFNPQQIEALLKPIQSWWYWDRLSNLQSIFGLNERVEVLPPIEKPLHFTVEQEEMMVEATFPDNLIYYLKLNNSFLVDKIDDKSLYEFVIESIPEARDYCLSGTRDILNFICLKLMYGVQFESDHKLQYLLNNLKDKKLTMDQIMNSLMSEAG</sequence>
<gene>
    <name evidence="2" type="ORF">EXD98_15235</name>
</gene>
<dbReference type="Proteomes" id="UP000294065">
    <property type="component" value="Unassembled WGS sequence"/>
</dbReference>
<evidence type="ECO:0000313" key="3">
    <source>
        <dbReference type="Proteomes" id="UP000294065"/>
    </source>
</evidence>
<evidence type="ECO:0000313" key="2">
    <source>
        <dbReference type="EMBL" id="RZH26534.1"/>
    </source>
</evidence>
<dbReference type="AlphaFoldDB" id="A0AAE8GA36"/>
<comment type="caution">
    <text evidence="2">The sequence shown here is derived from an EMBL/GenBank/DDBJ whole genome shotgun (WGS) entry which is preliminary data.</text>
</comment>
<protein>
    <submittedName>
        <fullName evidence="2">DUF4123 domain-containing protein</fullName>
    </submittedName>
</protein>
<proteinExistence type="predicted"/>
<organism evidence="2 3">
    <name type="scientific">Acinetobacter pittii</name>
    <name type="common">Acinetobacter genomosp. 3</name>
    <dbReference type="NCBI Taxonomy" id="48296"/>
    <lineage>
        <taxon>Bacteria</taxon>
        <taxon>Pseudomonadati</taxon>
        <taxon>Pseudomonadota</taxon>
        <taxon>Gammaproteobacteria</taxon>
        <taxon>Moraxellales</taxon>
        <taxon>Moraxellaceae</taxon>
        <taxon>Acinetobacter</taxon>
        <taxon>Acinetobacter calcoaceticus/baumannii complex</taxon>
    </lineage>
</organism>
<dbReference type="Pfam" id="PF13503">
    <property type="entry name" value="DUF4123"/>
    <property type="match status" value="1"/>
</dbReference>
<feature type="domain" description="DUF4123" evidence="1">
    <location>
        <begin position="26"/>
        <end position="136"/>
    </location>
</feature>
<name>A0AAE8GA36_ACIPI</name>
<dbReference type="EMBL" id="SGTH01000007">
    <property type="protein sequence ID" value="RZH26534.1"/>
    <property type="molecule type" value="Genomic_DNA"/>
</dbReference>
<accession>A0AAE8GA36</accession>
<dbReference type="RefSeq" id="WP_130173944.1">
    <property type="nucleotide sequence ID" value="NZ_JAFHFP010000002.1"/>
</dbReference>
<evidence type="ECO:0000259" key="1">
    <source>
        <dbReference type="Pfam" id="PF13503"/>
    </source>
</evidence>